<name>A0A8J5KIM7_ZINOF</name>
<dbReference type="InterPro" id="IPR003959">
    <property type="entry name" value="ATPase_AAA_core"/>
</dbReference>
<dbReference type="FunFam" id="3.40.50.300:FF:000490">
    <property type="entry name" value="Katanin p60 ATPase-containing subunit A-like 2"/>
    <property type="match status" value="1"/>
</dbReference>
<dbReference type="Gene3D" id="1.10.8.60">
    <property type="match status" value="1"/>
</dbReference>
<dbReference type="GO" id="GO:0016887">
    <property type="term" value="F:ATP hydrolysis activity"/>
    <property type="evidence" value="ECO:0007669"/>
    <property type="project" value="InterPro"/>
</dbReference>
<evidence type="ECO:0000259" key="9">
    <source>
        <dbReference type="SMART" id="SM00382"/>
    </source>
</evidence>
<dbReference type="PANTHER" id="PTHR23074:SF78">
    <property type="entry name" value="KATANIN P60 ATPASE-CONTAINING SUBUNIT A-LIKE 2"/>
    <property type="match status" value="1"/>
</dbReference>
<dbReference type="FunFam" id="1.10.8.60:FF:000056">
    <property type="entry name" value="Katanin p60 ATPase-containing subunit A-like 2"/>
    <property type="match status" value="1"/>
</dbReference>
<proteinExistence type="predicted"/>
<accession>A0A8J5KIM7</accession>
<feature type="domain" description="AAA+ ATPase" evidence="9">
    <location>
        <begin position="362"/>
        <end position="499"/>
    </location>
</feature>
<reference evidence="10 11" key="1">
    <citation type="submission" date="2020-08" db="EMBL/GenBank/DDBJ databases">
        <title>Plant Genome Project.</title>
        <authorList>
            <person name="Zhang R.-G."/>
        </authorList>
    </citation>
    <scope>NUCLEOTIDE SEQUENCE [LARGE SCALE GENOMIC DNA]</scope>
    <source>
        <tissue evidence="10">Rhizome</tissue>
    </source>
</reference>
<sequence length="610" mass="67571">MVKAPKHLDKASLRRYLEIAKIGRVLRAESGAGVLTSPRPVTYCSSYLSSGSSVSTYGSGAYPRIIPGRTMTGRVLGVEPGVGAWNSGQENAVSSPTSGGRNSDAHRVAGTHEVLWSVSIYIQGGATTVVKGVELATKNLSVSRRRGHGKFVLKFKPPPAIGSIYYSSSLDSSPPVFPCCWGKWRRRPSAIRTSLIFGGRKMGDEPLLTRWTFRDFKLVYDVKFGRKKPPKGDKVEEERSSGSDRAGRGYANGAVATSNGSVKASSDLAVYEQFEQQDRKFKPSAGVILDRSQETTQKPLLPPFESAEMRTLAETLCRDIVRGNPDVKWESIKGLEDAKRLLKEAVVMPIKYPKYFKGLLSPWKGILLFGPPGTGKTMLAKAVATECKTTFFNISASSIVSKWRGDSEKLVKVLFELARHHAPSTIFLDEIDAIISQRGEARSEHEASRRLKTELLIQMDGLTKTDDLVFVLAATNLPWELDAAMLRRLEKRILVPLPEPEARRAMFEELLPSMPGEAEMPYDLLVDRSEGYSGSDIRLVCKEAAMQPLRRLMMVLEGRQDVVPEDELPEVGPVNPEDVNLALKNTRPSAHLHTHRYEKFNEDYGSQILH</sequence>
<feature type="region of interest" description="Disordered" evidence="8">
    <location>
        <begin position="227"/>
        <end position="258"/>
    </location>
</feature>
<comment type="caution">
    <text evidence="10">The sequence shown here is derived from an EMBL/GenBank/DDBJ whole genome shotgun (WGS) entry which is preliminary data.</text>
</comment>
<evidence type="ECO:0000256" key="7">
    <source>
        <dbReference type="ARBA" id="ARBA00023235"/>
    </source>
</evidence>
<dbReference type="InterPro" id="IPR003593">
    <property type="entry name" value="AAA+_ATPase"/>
</dbReference>
<protein>
    <recommendedName>
        <fullName evidence="9">AAA+ ATPase domain-containing protein</fullName>
    </recommendedName>
</protein>
<evidence type="ECO:0000256" key="5">
    <source>
        <dbReference type="ARBA" id="ARBA00022840"/>
    </source>
</evidence>
<evidence type="ECO:0000256" key="2">
    <source>
        <dbReference type="ARBA" id="ARBA00022490"/>
    </source>
</evidence>
<keyword evidence="6" id="KW-0206">Cytoskeleton</keyword>
<dbReference type="GO" id="GO:0005874">
    <property type="term" value="C:microtubule"/>
    <property type="evidence" value="ECO:0007669"/>
    <property type="project" value="UniProtKB-KW"/>
</dbReference>
<dbReference type="GO" id="GO:0016853">
    <property type="term" value="F:isomerase activity"/>
    <property type="evidence" value="ECO:0007669"/>
    <property type="project" value="UniProtKB-KW"/>
</dbReference>
<dbReference type="GO" id="GO:0005524">
    <property type="term" value="F:ATP binding"/>
    <property type="evidence" value="ECO:0007669"/>
    <property type="project" value="UniProtKB-KW"/>
</dbReference>
<evidence type="ECO:0000256" key="8">
    <source>
        <dbReference type="SAM" id="MobiDB-lite"/>
    </source>
</evidence>
<dbReference type="SMART" id="SM00382">
    <property type="entry name" value="AAA"/>
    <property type="match status" value="1"/>
</dbReference>
<dbReference type="Pfam" id="PF17862">
    <property type="entry name" value="AAA_lid_3"/>
    <property type="match status" value="1"/>
</dbReference>
<dbReference type="EMBL" id="JACMSC010000016">
    <property type="protein sequence ID" value="KAG6481082.1"/>
    <property type="molecule type" value="Genomic_DNA"/>
</dbReference>
<dbReference type="SUPFAM" id="SSF52540">
    <property type="entry name" value="P-loop containing nucleoside triphosphate hydrolases"/>
    <property type="match status" value="1"/>
</dbReference>
<keyword evidence="4" id="KW-0547">Nucleotide-binding</keyword>
<evidence type="ECO:0000313" key="11">
    <source>
        <dbReference type="Proteomes" id="UP000734854"/>
    </source>
</evidence>
<evidence type="ECO:0000313" key="10">
    <source>
        <dbReference type="EMBL" id="KAG6481082.1"/>
    </source>
</evidence>
<dbReference type="Proteomes" id="UP000734854">
    <property type="component" value="Unassembled WGS sequence"/>
</dbReference>
<dbReference type="PANTHER" id="PTHR23074">
    <property type="entry name" value="AAA DOMAIN-CONTAINING"/>
    <property type="match status" value="1"/>
</dbReference>
<evidence type="ECO:0000256" key="6">
    <source>
        <dbReference type="ARBA" id="ARBA00023212"/>
    </source>
</evidence>
<evidence type="ECO:0000256" key="3">
    <source>
        <dbReference type="ARBA" id="ARBA00022701"/>
    </source>
</evidence>
<keyword evidence="7" id="KW-0413">Isomerase</keyword>
<dbReference type="CDD" id="cd19509">
    <property type="entry name" value="RecA-like_VPS4-like"/>
    <property type="match status" value="1"/>
</dbReference>
<dbReference type="Pfam" id="PF00004">
    <property type="entry name" value="AAA"/>
    <property type="match status" value="1"/>
</dbReference>
<dbReference type="InterPro" id="IPR050304">
    <property type="entry name" value="MT-severing_AAA_ATPase"/>
</dbReference>
<evidence type="ECO:0000256" key="1">
    <source>
        <dbReference type="ARBA" id="ARBA00004647"/>
    </source>
</evidence>
<comment type="subcellular location">
    <subcellularLocation>
        <location evidence="1">Cytoplasm</location>
        <location evidence="1">Cytoskeleton</location>
        <location evidence="1">Spindle pole</location>
    </subcellularLocation>
</comment>
<dbReference type="AlphaFoldDB" id="A0A8J5KIM7"/>
<dbReference type="InterPro" id="IPR041569">
    <property type="entry name" value="AAA_lid_3"/>
</dbReference>
<keyword evidence="5" id="KW-0067">ATP-binding</keyword>
<keyword evidence="11" id="KW-1185">Reference proteome</keyword>
<feature type="compositionally biased region" description="Basic and acidic residues" evidence="8">
    <location>
        <begin position="227"/>
        <end position="247"/>
    </location>
</feature>
<dbReference type="InterPro" id="IPR027417">
    <property type="entry name" value="P-loop_NTPase"/>
</dbReference>
<dbReference type="GO" id="GO:0000922">
    <property type="term" value="C:spindle pole"/>
    <property type="evidence" value="ECO:0007669"/>
    <property type="project" value="UniProtKB-SubCell"/>
</dbReference>
<dbReference type="Gene3D" id="3.40.50.300">
    <property type="entry name" value="P-loop containing nucleotide triphosphate hydrolases"/>
    <property type="match status" value="1"/>
</dbReference>
<keyword evidence="2" id="KW-0963">Cytoplasm</keyword>
<evidence type="ECO:0000256" key="4">
    <source>
        <dbReference type="ARBA" id="ARBA00022741"/>
    </source>
</evidence>
<keyword evidence="3" id="KW-0493">Microtubule</keyword>
<organism evidence="10 11">
    <name type="scientific">Zingiber officinale</name>
    <name type="common">Ginger</name>
    <name type="synonym">Amomum zingiber</name>
    <dbReference type="NCBI Taxonomy" id="94328"/>
    <lineage>
        <taxon>Eukaryota</taxon>
        <taxon>Viridiplantae</taxon>
        <taxon>Streptophyta</taxon>
        <taxon>Embryophyta</taxon>
        <taxon>Tracheophyta</taxon>
        <taxon>Spermatophyta</taxon>
        <taxon>Magnoliopsida</taxon>
        <taxon>Liliopsida</taxon>
        <taxon>Zingiberales</taxon>
        <taxon>Zingiberaceae</taxon>
        <taxon>Zingiber</taxon>
    </lineage>
</organism>
<gene>
    <name evidence="10" type="ORF">ZIOFF_057674</name>
</gene>